<evidence type="ECO:0000313" key="2">
    <source>
        <dbReference type="Proteomes" id="UP000008152"/>
    </source>
</evidence>
<dbReference type="PATRIC" id="fig|338187.36.peg.3648"/>
<dbReference type="EMBL" id="CP000790">
    <property type="protein sequence ID" value="ABU72665.1"/>
    <property type="molecule type" value="Genomic_DNA"/>
</dbReference>
<dbReference type="Proteomes" id="UP000008152">
    <property type="component" value="Chromosome II"/>
</dbReference>
<sequence>MRLNVGLCACNLLSPFVCSCSYSSFSIEFVVSRFPVSPRFAGMTERES</sequence>
<dbReference type="PROSITE" id="PS51257">
    <property type="entry name" value="PROKAR_LIPOPROTEIN"/>
    <property type="match status" value="1"/>
</dbReference>
<accession>A7N767</accession>
<dbReference type="AlphaFoldDB" id="A7N767"/>
<evidence type="ECO:0000313" key="1">
    <source>
        <dbReference type="EMBL" id="ABU72665.1"/>
    </source>
</evidence>
<proteinExistence type="predicted"/>
<reference evidence="1 2" key="1">
    <citation type="submission" date="2007-08" db="EMBL/GenBank/DDBJ databases">
        <authorList>
            <consortium name="The Vibrio harveyi Genome Sequencing Project"/>
            <person name="Bassler B."/>
            <person name="Clifton S.W."/>
            <person name="Fulton L."/>
            <person name="Delehaunty K."/>
            <person name="Fronick C."/>
            <person name="Harrison M."/>
            <person name="Markivic C."/>
            <person name="Fulton R."/>
            <person name="Tin-Wollam A.-M."/>
            <person name="Shah N."/>
            <person name="Pepin K."/>
            <person name="Nash W."/>
            <person name="Thiruvilangam P."/>
            <person name="Bhonagiri V."/>
            <person name="Waters C."/>
            <person name="Tu K.C."/>
            <person name="Irgon J."/>
            <person name="Wilson R.K."/>
        </authorList>
    </citation>
    <scope>NUCLEOTIDE SEQUENCE [LARGE SCALE GENOMIC DNA]</scope>
    <source>
        <strain evidence="2">ATCC BAA-1116 / BB120</strain>
    </source>
</reference>
<dbReference type="KEGG" id="vha:VIBHAR_04756"/>
<organism evidence="1 2">
    <name type="scientific">Vibrio campbellii (strain ATCC BAA-1116)</name>
    <dbReference type="NCBI Taxonomy" id="2902295"/>
    <lineage>
        <taxon>Bacteria</taxon>
        <taxon>Pseudomonadati</taxon>
        <taxon>Pseudomonadota</taxon>
        <taxon>Gammaproteobacteria</taxon>
        <taxon>Vibrionales</taxon>
        <taxon>Vibrionaceae</taxon>
        <taxon>Vibrio</taxon>
    </lineage>
</organism>
<name>A7N767_VIBC1</name>
<gene>
    <name evidence="1" type="ordered locus">VIBHAR_04756</name>
</gene>
<protein>
    <submittedName>
        <fullName evidence="1">Uncharacterized protein</fullName>
    </submittedName>
</protein>